<keyword evidence="3" id="KW-1185">Reference proteome</keyword>
<organism evidence="2 3">
    <name type="scientific">Pyxidicoccus parkwayensis</name>
    <dbReference type="NCBI Taxonomy" id="2813578"/>
    <lineage>
        <taxon>Bacteria</taxon>
        <taxon>Pseudomonadati</taxon>
        <taxon>Myxococcota</taxon>
        <taxon>Myxococcia</taxon>
        <taxon>Myxococcales</taxon>
        <taxon>Cystobacterineae</taxon>
        <taxon>Myxococcaceae</taxon>
        <taxon>Pyxidicoccus</taxon>
    </lineage>
</organism>
<feature type="domain" description="CD-NTase-associated protein 12/Pycsar effector protein TIR" evidence="1">
    <location>
        <begin position="243"/>
        <end position="355"/>
    </location>
</feature>
<gene>
    <name evidence="2" type="ORF">JY651_28710</name>
</gene>
<evidence type="ECO:0000313" key="2">
    <source>
        <dbReference type="EMBL" id="QSQ19314.1"/>
    </source>
</evidence>
<reference evidence="2 3" key="1">
    <citation type="submission" date="2021-02" db="EMBL/GenBank/DDBJ databases">
        <title>De Novo genome assembly of isolated myxobacteria.</title>
        <authorList>
            <person name="Stevens D.C."/>
        </authorList>
    </citation>
    <scope>NUCLEOTIDE SEQUENCE [LARGE SCALE GENOMIC DNA]</scope>
    <source>
        <strain evidence="3">SCPEA02</strain>
    </source>
</reference>
<accession>A0ABX7NLS4</accession>
<dbReference type="Proteomes" id="UP000662747">
    <property type="component" value="Chromosome"/>
</dbReference>
<evidence type="ECO:0000259" key="1">
    <source>
        <dbReference type="Pfam" id="PF10137"/>
    </source>
</evidence>
<dbReference type="InterPro" id="IPR019302">
    <property type="entry name" value="CAP12/PCTIR_TIR_dom"/>
</dbReference>
<dbReference type="RefSeq" id="WP_206720901.1">
    <property type="nucleotide sequence ID" value="NZ_CP071090.1"/>
</dbReference>
<proteinExistence type="predicted"/>
<protein>
    <submittedName>
        <fullName evidence="2">Nucleotide-binding protein</fullName>
    </submittedName>
</protein>
<dbReference type="EMBL" id="CP071090">
    <property type="protein sequence ID" value="QSQ19314.1"/>
    <property type="molecule type" value="Genomic_DNA"/>
</dbReference>
<evidence type="ECO:0000313" key="3">
    <source>
        <dbReference type="Proteomes" id="UP000662747"/>
    </source>
</evidence>
<name>A0ABX7NLS4_9BACT</name>
<sequence length="378" mass="42163">MNKIVDDLLAVEHRCSQGAALIEAPHIADGIVAIREAADDVGRSWSGSWLGYRARVYYAELQPPPPGANFSPAHGLDKNSLGSKTRGDWREYEHAHVSTEVLRRAGNPDLDAIKDASDQAKATFETCKEELQSILDAYISIEKDERLQTIRGDLAKLESSIPAKTFKDAHMPKGEFPISDMRLLDDLRIIVPPHLSVKFSIMSLESPRSSLLQVAKLARQARLYMERRIGMKGKSRAQVEGTIFIGHGRSSDWRDLKDLVRENLGLVPDEFNLQSAAGLTTAQRLEEMLDSAVFAFLVMTAEDEHADNILHARENVIHEVGLFQGRLGFRRAIVLLEEGCKEFSNIQGLGQIRFTKGSLKAKSEEIRQVLKREGVLKS</sequence>
<dbReference type="Pfam" id="PF10137">
    <property type="entry name" value="CAP12-PCTIR_TIR"/>
    <property type="match status" value="1"/>
</dbReference>